<evidence type="ECO:0000313" key="1">
    <source>
        <dbReference type="EMBL" id="KAH6896615.1"/>
    </source>
</evidence>
<dbReference type="EMBL" id="JAGPYM010000003">
    <property type="protein sequence ID" value="KAH6896615.1"/>
    <property type="molecule type" value="Genomic_DNA"/>
</dbReference>
<gene>
    <name evidence="1" type="ORF">B0T10DRAFT_160930</name>
</gene>
<name>A0A9P8WCV2_9HYPO</name>
<dbReference type="SUPFAM" id="SSF52058">
    <property type="entry name" value="L domain-like"/>
    <property type="match status" value="1"/>
</dbReference>
<sequence>MHQADKFDWDMETLHGVGAPISAMTYSIDTKRRHLSLDHLPVEIIAAICHNLCMHCRLANVVDLSPSVVTQALEDQQALSRLSRTSRLFRDNAQPILFHYYHTGIQPDPSSPERWGDAVARNREIEALESFLRTLLERPDLAKHVRGLAFFALRTVRAQNVPPATQALFRQAGERAGFRPLPTYDHVESKWLQEATIMTTPFLEQLLIYRSSQEGLQYLRDSPFYLPHLKYLVLPGQDRNPDECCHIQEMQDVLAKAQNLEVLQASDCDSGTDIPHRERFRSEPWNTALMSLRNLSLHGLDPDNLGKILRRSPILEDLEYFCDMDKYTVLQHDHLTPIRDTLKRFCYTSTTWEHAQGSSDEVIETISGFLRWDPFLRGDMSFSDFPKLEILEVEQLLLYGPVFDQGEREVNFAIFHEVGPELFMSCIPPSLRVLHIGMVLAWPEMHRDLMGLSKKLYRFPELTTVAVDPHEPPPAAQVKELTDTFAEKGVLFCLGQTTQVPFSRGMLGVRPGHEPSGVTDLRFQLYE</sequence>
<reference evidence="1 2" key="1">
    <citation type="journal article" date="2021" name="Nat. Commun.">
        <title>Genetic determinants of endophytism in the Arabidopsis root mycobiome.</title>
        <authorList>
            <person name="Mesny F."/>
            <person name="Miyauchi S."/>
            <person name="Thiergart T."/>
            <person name="Pickel B."/>
            <person name="Atanasova L."/>
            <person name="Karlsson M."/>
            <person name="Huettel B."/>
            <person name="Barry K.W."/>
            <person name="Haridas S."/>
            <person name="Chen C."/>
            <person name="Bauer D."/>
            <person name="Andreopoulos W."/>
            <person name="Pangilinan J."/>
            <person name="LaButti K."/>
            <person name="Riley R."/>
            <person name="Lipzen A."/>
            <person name="Clum A."/>
            <person name="Drula E."/>
            <person name="Henrissat B."/>
            <person name="Kohler A."/>
            <person name="Grigoriev I.V."/>
            <person name="Martin F.M."/>
            <person name="Hacquard S."/>
        </authorList>
    </citation>
    <scope>NUCLEOTIDE SEQUENCE [LARGE SCALE GENOMIC DNA]</scope>
    <source>
        <strain evidence="1 2">MPI-CAGE-CH-0241</strain>
    </source>
</reference>
<evidence type="ECO:0000313" key="2">
    <source>
        <dbReference type="Proteomes" id="UP000777438"/>
    </source>
</evidence>
<dbReference type="AlphaFoldDB" id="A0A9P8WCV2"/>
<proteinExistence type="predicted"/>
<dbReference type="OrthoDB" id="2520703at2759"/>
<comment type="caution">
    <text evidence="1">The sequence shown here is derived from an EMBL/GenBank/DDBJ whole genome shotgun (WGS) entry which is preliminary data.</text>
</comment>
<dbReference type="Proteomes" id="UP000777438">
    <property type="component" value="Unassembled WGS sequence"/>
</dbReference>
<organism evidence="1 2">
    <name type="scientific">Thelonectria olida</name>
    <dbReference type="NCBI Taxonomy" id="1576542"/>
    <lineage>
        <taxon>Eukaryota</taxon>
        <taxon>Fungi</taxon>
        <taxon>Dikarya</taxon>
        <taxon>Ascomycota</taxon>
        <taxon>Pezizomycotina</taxon>
        <taxon>Sordariomycetes</taxon>
        <taxon>Hypocreomycetidae</taxon>
        <taxon>Hypocreales</taxon>
        <taxon>Nectriaceae</taxon>
        <taxon>Thelonectria</taxon>
    </lineage>
</organism>
<accession>A0A9P8WCV2</accession>
<keyword evidence="2" id="KW-1185">Reference proteome</keyword>
<protein>
    <submittedName>
        <fullName evidence="1">Uncharacterized protein</fullName>
    </submittedName>
</protein>